<comment type="caution">
    <text evidence="8">The sequence shown here is derived from an EMBL/GenBank/DDBJ whole genome shotgun (WGS) entry which is preliminary data.</text>
</comment>
<dbReference type="InterPro" id="IPR001680">
    <property type="entry name" value="WD40_rpt"/>
</dbReference>
<dbReference type="InterPro" id="IPR019775">
    <property type="entry name" value="WD40_repeat_CS"/>
</dbReference>
<evidence type="ECO:0000256" key="6">
    <source>
        <dbReference type="ARBA" id="ARBA00029851"/>
    </source>
</evidence>
<evidence type="ECO:0000256" key="5">
    <source>
        <dbReference type="ARBA" id="ARBA00023242"/>
    </source>
</evidence>
<feature type="repeat" description="WD" evidence="7">
    <location>
        <begin position="232"/>
        <end position="267"/>
    </location>
</feature>
<dbReference type="AlphaFoldDB" id="A0A2T9YR78"/>
<dbReference type="PANTHER" id="PTHR44133:SF2">
    <property type="entry name" value="CLEAVAGE STIMULATION FACTOR SUBUNIT 1"/>
    <property type="match status" value="1"/>
</dbReference>
<sequence length="442" mass="48157">MEAKNKPSESSQAADKEKVLGLIISQLSNYGFASLASVIAKHTNTRMKAESSDLLARLVYIGEKNIDSKNTSNFQHLNQSDFNLQNEPDKAIAADNKNETTLEMNLEKESVNSIKNINNLNQSNVPPKYKFIYQTSHKGPATTAAFSKNGLFFATGSADSTLKVVSIERLNSANERSNSEEKPVIRTLYDHRDVVNEVAFHPNGLILASCSDDQSIKLFDLSLAQGKRSFRFILNNAPISSISFHPTGDFLASGTSDGKFSVYDIKTLSGFTPNCNPSDLHTARINSIRFNYTGNILATASVDGAIKLWDGVSGKIINTIPQAHGNMPINSLNFSADNKYILTSGQDYITRLWDATSGNLVSSYEFTLKSNNTANSSLRSHGNSNIYSSFTANSSFILANDPLSNSIACWNVMDSSPVVNYGGFSENINCIATSPTDLSFAV</sequence>
<keyword evidence="5" id="KW-0539">Nucleus</keyword>
<protein>
    <recommendedName>
        <fullName evidence="6">Cleavage stimulation factor 50 kDa subunit</fullName>
    </recommendedName>
</protein>
<name>A0A2T9YR78_9FUNG</name>
<keyword evidence="4" id="KW-0677">Repeat</keyword>
<keyword evidence="2 7" id="KW-0853">WD repeat</keyword>
<dbReference type="PROSITE" id="PS50082">
    <property type="entry name" value="WD_REPEATS_2"/>
    <property type="match status" value="5"/>
</dbReference>
<dbReference type="InterPro" id="IPR036322">
    <property type="entry name" value="WD40_repeat_dom_sf"/>
</dbReference>
<dbReference type="OrthoDB" id="538223at2759"/>
<dbReference type="GO" id="GO:0003723">
    <property type="term" value="F:RNA binding"/>
    <property type="evidence" value="ECO:0007669"/>
    <property type="project" value="TreeGrafter"/>
</dbReference>
<feature type="repeat" description="WD" evidence="7">
    <location>
        <begin position="329"/>
        <end position="363"/>
    </location>
</feature>
<dbReference type="STRING" id="133385.A0A2T9YR78"/>
<dbReference type="CDD" id="cd00200">
    <property type="entry name" value="WD40"/>
    <property type="match status" value="1"/>
</dbReference>
<dbReference type="Pfam" id="PF00400">
    <property type="entry name" value="WD40"/>
    <property type="match status" value="5"/>
</dbReference>
<dbReference type="InterPro" id="IPR038184">
    <property type="entry name" value="CSTF1_dimer_sf"/>
</dbReference>
<proteinExistence type="predicted"/>
<dbReference type="Proteomes" id="UP000245383">
    <property type="component" value="Unassembled WGS sequence"/>
</dbReference>
<keyword evidence="9" id="KW-1185">Reference proteome</keyword>
<dbReference type="EMBL" id="MBFR01000073">
    <property type="protein sequence ID" value="PVU94837.1"/>
    <property type="molecule type" value="Genomic_DNA"/>
</dbReference>
<feature type="repeat" description="WD" evidence="7">
    <location>
        <begin position="134"/>
        <end position="175"/>
    </location>
</feature>
<dbReference type="Gene3D" id="2.130.10.10">
    <property type="entry name" value="YVTN repeat-like/Quinoprotein amine dehydrogenase"/>
    <property type="match status" value="2"/>
</dbReference>
<evidence type="ECO:0000256" key="1">
    <source>
        <dbReference type="ARBA" id="ARBA00004123"/>
    </source>
</evidence>
<dbReference type="GO" id="GO:0031124">
    <property type="term" value="P:mRNA 3'-end processing"/>
    <property type="evidence" value="ECO:0007669"/>
    <property type="project" value="InterPro"/>
</dbReference>
<keyword evidence="3" id="KW-0507">mRNA processing</keyword>
<dbReference type="SUPFAM" id="SSF50978">
    <property type="entry name" value="WD40 repeat-like"/>
    <property type="match status" value="1"/>
</dbReference>
<reference evidence="8 9" key="1">
    <citation type="journal article" date="2018" name="MBio">
        <title>Comparative Genomics Reveals the Core Gene Toolbox for the Fungus-Insect Symbiosis.</title>
        <authorList>
            <person name="Wang Y."/>
            <person name="Stata M."/>
            <person name="Wang W."/>
            <person name="Stajich J.E."/>
            <person name="White M.M."/>
            <person name="Moncalvo J.M."/>
        </authorList>
    </citation>
    <scope>NUCLEOTIDE SEQUENCE [LARGE SCALE GENOMIC DNA]</scope>
    <source>
        <strain evidence="8 9">SWE-8-4</strain>
    </source>
</reference>
<comment type="subcellular location">
    <subcellularLocation>
        <location evidence="1">Nucleus</location>
    </subcellularLocation>
</comment>
<dbReference type="SMART" id="SM00320">
    <property type="entry name" value="WD40"/>
    <property type="match status" value="5"/>
</dbReference>
<accession>A0A2T9YR78</accession>
<dbReference type="PROSITE" id="PS50294">
    <property type="entry name" value="WD_REPEATS_REGION"/>
    <property type="match status" value="3"/>
</dbReference>
<dbReference type="InterPro" id="IPR044633">
    <property type="entry name" value="CstF1-like"/>
</dbReference>
<feature type="repeat" description="WD" evidence="7">
    <location>
        <begin position="278"/>
        <end position="319"/>
    </location>
</feature>
<gene>
    <name evidence="8" type="ORF">BB561_002236</name>
</gene>
<evidence type="ECO:0000313" key="9">
    <source>
        <dbReference type="Proteomes" id="UP000245383"/>
    </source>
</evidence>
<evidence type="ECO:0000256" key="2">
    <source>
        <dbReference type="ARBA" id="ARBA00022574"/>
    </source>
</evidence>
<dbReference type="InterPro" id="IPR015943">
    <property type="entry name" value="WD40/YVTN_repeat-like_dom_sf"/>
</dbReference>
<organism evidence="8 9">
    <name type="scientific">Smittium simulii</name>
    <dbReference type="NCBI Taxonomy" id="133385"/>
    <lineage>
        <taxon>Eukaryota</taxon>
        <taxon>Fungi</taxon>
        <taxon>Fungi incertae sedis</taxon>
        <taxon>Zoopagomycota</taxon>
        <taxon>Kickxellomycotina</taxon>
        <taxon>Harpellomycetes</taxon>
        <taxon>Harpellales</taxon>
        <taxon>Legeriomycetaceae</taxon>
        <taxon>Smittium</taxon>
    </lineage>
</organism>
<dbReference type="PROSITE" id="PS00678">
    <property type="entry name" value="WD_REPEATS_1"/>
    <property type="match status" value="1"/>
</dbReference>
<evidence type="ECO:0000256" key="7">
    <source>
        <dbReference type="PROSITE-ProRule" id="PRU00221"/>
    </source>
</evidence>
<dbReference type="Gene3D" id="1.20.960.50">
    <property type="entry name" value="Cleavage stimulation factor subunit 1, dimerisation domain"/>
    <property type="match status" value="1"/>
</dbReference>
<dbReference type="GO" id="GO:0005848">
    <property type="term" value="C:mRNA cleavage stimulating factor complex"/>
    <property type="evidence" value="ECO:0007669"/>
    <property type="project" value="InterPro"/>
</dbReference>
<feature type="repeat" description="WD" evidence="7">
    <location>
        <begin position="188"/>
        <end position="229"/>
    </location>
</feature>
<evidence type="ECO:0000256" key="4">
    <source>
        <dbReference type="ARBA" id="ARBA00022737"/>
    </source>
</evidence>
<dbReference type="PANTHER" id="PTHR44133">
    <property type="entry name" value="CLEAVAGE STIMULATION FACTOR SUBUNIT 1"/>
    <property type="match status" value="1"/>
</dbReference>
<evidence type="ECO:0000313" key="8">
    <source>
        <dbReference type="EMBL" id="PVU94837.1"/>
    </source>
</evidence>
<evidence type="ECO:0000256" key="3">
    <source>
        <dbReference type="ARBA" id="ARBA00022664"/>
    </source>
</evidence>